<sequence length="385" mass="39597">MFIPFIGLVLASAISAAVIDIQVSDDNATLAFTPEAIAANPGDQVVYHFNPKNHTVTQSSFAGPCSLKPGGFDSGFQPVGTDVATADRPTFTVNVNDTQPIWVFCKQASNTPNSHCGAGMVHAINCGADGSPNSFTNFKNAALAIGAQLKANSQSPPTSTWTADYGTATIPAPPTPSLMTDTITLGNDVWTTTYSSYPGSPGPTPVSSTGNTIEVIVGGPNGNLSFTPSRVSASPRDTIKFVFQVKNHTVTQSSFAAPCLPLTNKTTGQRIGFSSGFFPVAANTTDFPTWSLTINDTSPIWAYCGQAGHCGSGMVFAVNSDESSGQTFAAFQNLAKTLNGTTSSNSTSPYNTTTSGNTGNNGATPNSVGGGLIVALIAALVGSLL</sequence>
<feature type="chain" id="PRO_5040478889" description="Cupredoxin" evidence="2">
    <location>
        <begin position="17"/>
        <end position="385"/>
    </location>
</feature>
<evidence type="ECO:0000313" key="4">
    <source>
        <dbReference type="Proteomes" id="UP000736335"/>
    </source>
</evidence>
<feature type="region of interest" description="Disordered" evidence="1">
    <location>
        <begin position="342"/>
        <end position="363"/>
    </location>
</feature>
<protein>
    <recommendedName>
        <fullName evidence="5">Cupredoxin</fullName>
    </recommendedName>
</protein>
<dbReference type="CDD" id="cd00920">
    <property type="entry name" value="Cupredoxin"/>
    <property type="match status" value="2"/>
</dbReference>
<dbReference type="AlphaFoldDB" id="A0A9P6HH53"/>
<accession>A0A9P6HH53</accession>
<name>A0A9P6HH53_9AGAM</name>
<dbReference type="SUPFAM" id="SSF49503">
    <property type="entry name" value="Cupredoxins"/>
    <property type="match status" value="2"/>
</dbReference>
<dbReference type="PANTHER" id="PTHR34883:SF15">
    <property type="entry name" value="EXTRACELLULAR SERINE-RICH PROTEIN"/>
    <property type="match status" value="1"/>
</dbReference>
<dbReference type="InterPro" id="IPR008972">
    <property type="entry name" value="Cupredoxin"/>
</dbReference>
<evidence type="ECO:0000313" key="3">
    <source>
        <dbReference type="EMBL" id="KAF9786878.1"/>
    </source>
</evidence>
<dbReference type="OrthoDB" id="1921208at2759"/>
<evidence type="ECO:0000256" key="2">
    <source>
        <dbReference type="SAM" id="SignalP"/>
    </source>
</evidence>
<comment type="caution">
    <text evidence="3">The sequence shown here is derived from an EMBL/GenBank/DDBJ whole genome shotgun (WGS) entry which is preliminary data.</text>
</comment>
<keyword evidence="2" id="KW-0732">Signal</keyword>
<dbReference type="Gene3D" id="2.60.40.420">
    <property type="entry name" value="Cupredoxins - blue copper proteins"/>
    <property type="match status" value="2"/>
</dbReference>
<reference evidence="3" key="1">
    <citation type="journal article" date="2020" name="Nat. Commun.">
        <title>Large-scale genome sequencing of mycorrhizal fungi provides insights into the early evolution of symbiotic traits.</title>
        <authorList>
            <person name="Miyauchi S."/>
            <person name="Kiss E."/>
            <person name="Kuo A."/>
            <person name="Drula E."/>
            <person name="Kohler A."/>
            <person name="Sanchez-Garcia M."/>
            <person name="Morin E."/>
            <person name="Andreopoulos B."/>
            <person name="Barry K.W."/>
            <person name="Bonito G."/>
            <person name="Buee M."/>
            <person name="Carver A."/>
            <person name="Chen C."/>
            <person name="Cichocki N."/>
            <person name="Clum A."/>
            <person name="Culley D."/>
            <person name="Crous P.W."/>
            <person name="Fauchery L."/>
            <person name="Girlanda M."/>
            <person name="Hayes R.D."/>
            <person name="Keri Z."/>
            <person name="LaButti K."/>
            <person name="Lipzen A."/>
            <person name="Lombard V."/>
            <person name="Magnuson J."/>
            <person name="Maillard F."/>
            <person name="Murat C."/>
            <person name="Nolan M."/>
            <person name="Ohm R.A."/>
            <person name="Pangilinan J."/>
            <person name="Pereira M.F."/>
            <person name="Perotto S."/>
            <person name="Peter M."/>
            <person name="Pfister S."/>
            <person name="Riley R."/>
            <person name="Sitrit Y."/>
            <person name="Stielow J.B."/>
            <person name="Szollosi G."/>
            <person name="Zifcakova L."/>
            <person name="Stursova M."/>
            <person name="Spatafora J.W."/>
            <person name="Tedersoo L."/>
            <person name="Vaario L.M."/>
            <person name="Yamada A."/>
            <person name="Yan M."/>
            <person name="Wang P."/>
            <person name="Xu J."/>
            <person name="Bruns T."/>
            <person name="Baldrian P."/>
            <person name="Vilgalys R."/>
            <person name="Dunand C."/>
            <person name="Henrissat B."/>
            <person name="Grigoriev I.V."/>
            <person name="Hibbett D."/>
            <person name="Nagy L.G."/>
            <person name="Martin F.M."/>
        </authorList>
    </citation>
    <scope>NUCLEOTIDE SEQUENCE</scope>
    <source>
        <strain evidence="3">UH-Tt-Lm1</strain>
    </source>
</reference>
<organism evidence="3 4">
    <name type="scientific">Thelephora terrestris</name>
    <dbReference type="NCBI Taxonomy" id="56493"/>
    <lineage>
        <taxon>Eukaryota</taxon>
        <taxon>Fungi</taxon>
        <taxon>Dikarya</taxon>
        <taxon>Basidiomycota</taxon>
        <taxon>Agaricomycotina</taxon>
        <taxon>Agaricomycetes</taxon>
        <taxon>Thelephorales</taxon>
        <taxon>Thelephoraceae</taxon>
        <taxon>Thelephora</taxon>
    </lineage>
</organism>
<evidence type="ECO:0000256" key="1">
    <source>
        <dbReference type="SAM" id="MobiDB-lite"/>
    </source>
</evidence>
<dbReference type="InterPro" id="IPR052953">
    <property type="entry name" value="Ser-rich/MCO-related"/>
</dbReference>
<reference evidence="3" key="2">
    <citation type="submission" date="2020-11" db="EMBL/GenBank/DDBJ databases">
        <authorList>
            <consortium name="DOE Joint Genome Institute"/>
            <person name="Kuo A."/>
            <person name="Miyauchi S."/>
            <person name="Kiss E."/>
            <person name="Drula E."/>
            <person name="Kohler A."/>
            <person name="Sanchez-Garcia M."/>
            <person name="Andreopoulos B."/>
            <person name="Barry K.W."/>
            <person name="Bonito G."/>
            <person name="Buee M."/>
            <person name="Carver A."/>
            <person name="Chen C."/>
            <person name="Cichocki N."/>
            <person name="Clum A."/>
            <person name="Culley D."/>
            <person name="Crous P.W."/>
            <person name="Fauchery L."/>
            <person name="Girlanda M."/>
            <person name="Hayes R."/>
            <person name="Keri Z."/>
            <person name="Labutti K."/>
            <person name="Lipzen A."/>
            <person name="Lombard V."/>
            <person name="Magnuson J."/>
            <person name="Maillard F."/>
            <person name="Morin E."/>
            <person name="Murat C."/>
            <person name="Nolan M."/>
            <person name="Ohm R."/>
            <person name="Pangilinan J."/>
            <person name="Pereira M."/>
            <person name="Perotto S."/>
            <person name="Peter M."/>
            <person name="Riley R."/>
            <person name="Sitrit Y."/>
            <person name="Stielow B."/>
            <person name="Szollosi G."/>
            <person name="Zifcakova L."/>
            <person name="Stursova M."/>
            <person name="Spatafora J.W."/>
            <person name="Tedersoo L."/>
            <person name="Vaario L.-M."/>
            <person name="Yamada A."/>
            <person name="Yan M."/>
            <person name="Wang P."/>
            <person name="Xu J."/>
            <person name="Bruns T."/>
            <person name="Baldrian P."/>
            <person name="Vilgalys R."/>
            <person name="Henrissat B."/>
            <person name="Grigoriev I.V."/>
            <person name="Hibbett D."/>
            <person name="Nagy L.G."/>
            <person name="Martin F.M."/>
        </authorList>
    </citation>
    <scope>NUCLEOTIDE SEQUENCE</scope>
    <source>
        <strain evidence="3">UH-Tt-Lm1</strain>
    </source>
</reference>
<gene>
    <name evidence="3" type="ORF">BJ322DRAFT_681599</name>
</gene>
<dbReference type="EMBL" id="WIUZ02000005">
    <property type="protein sequence ID" value="KAF9786878.1"/>
    <property type="molecule type" value="Genomic_DNA"/>
</dbReference>
<proteinExistence type="predicted"/>
<keyword evidence="4" id="KW-1185">Reference proteome</keyword>
<dbReference type="Proteomes" id="UP000736335">
    <property type="component" value="Unassembled WGS sequence"/>
</dbReference>
<evidence type="ECO:0008006" key="5">
    <source>
        <dbReference type="Google" id="ProtNLM"/>
    </source>
</evidence>
<dbReference type="PANTHER" id="PTHR34883">
    <property type="entry name" value="SERINE-RICH PROTEIN, PUTATIVE-RELATED-RELATED"/>
    <property type="match status" value="1"/>
</dbReference>
<feature type="signal peptide" evidence="2">
    <location>
        <begin position="1"/>
        <end position="16"/>
    </location>
</feature>